<feature type="transmembrane region" description="Helical" evidence="1">
    <location>
        <begin position="30"/>
        <end position="50"/>
    </location>
</feature>
<keyword evidence="3" id="KW-1185">Reference proteome</keyword>
<protein>
    <submittedName>
        <fullName evidence="2">Uncharacterized protein</fullName>
    </submittedName>
</protein>
<reference evidence="3" key="1">
    <citation type="journal article" date="2019" name="Int. J. Syst. Evol. Microbiol.">
        <title>The Global Catalogue of Microorganisms (GCM) 10K type strain sequencing project: providing services to taxonomists for standard genome sequencing and annotation.</title>
        <authorList>
            <consortium name="The Broad Institute Genomics Platform"/>
            <consortium name="The Broad Institute Genome Sequencing Center for Infectious Disease"/>
            <person name="Wu L."/>
            <person name="Ma J."/>
        </authorList>
    </citation>
    <scope>NUCLEOTIDE SEQUENCE [LARGE SCALE GENOMIC DNA]</scope>
    <source>
        <strain evidence="3">CGMCC 1.12851</strain>
    </source>
</reference>
<proteinExistence type="predicted"/>
<accession>A0ABQ1JLY2</accession>
<dbReference type="RefSeq" id="WP_188515128.1">
    <property type="nucleotide sequence ID" value="NZ_BMGD01000005.1"/>
</dbReference>
<name>A0ABQ1JLY2_9SPHN</name>
<evidence type="ECO:0000313" key="3">
    <source>
        <dbReference type="Proteomes" id="UP000614261"/>
    </source>
</evidence>
<evidence type="ECO:0000313" key="2">
    <source>
        <dbReference type="EMBL" id="GGB71830.1"/>
    </source>
</evidence>
<gene>
    <name evidence="2" type="ORF">GCM10010833_28780</name>
</gene>
<dbReference type="EMBL" id="BMGD01000005">
    <property type="protein sequence ID" value="GGB71830.1"/>
    <property type="molecule type" value="Genomic_DNA"/>
</dbReference>
<organism evidence="2 3">
    <name type="scientific">Blastomonas aquatica</name>
    <dbReference type="NCBI Taxonomy" id="1510276"/>
    <lineage>
        <taxon>Bacteria</taxon>
        <taxon>Pseudomonadati</taxon>
        <taxon>Pseudomonadota</taxon>
        <taxon>Alphaproteobacteria</taxon>
        <taxon>Sphingomonadales</taxon>
        <taxon>Sphingomonadaceae</taxon>
        <taxon>Blastomonas</taxon>
    </lineage>
</organism>
<dbReference type="Proteomes" id="UP000614261">
    <property type="component" value="Unassembled WGS sequence"/>
</dbReference>
<keyword evidence="1" id="KW-0472">Membrane</keyword>
<keyword evidence="1" id="KW-1133">Transmembrane helix</keyword>
<evidence type="ECO:0000256" key="1">
    <source>
        <dbReference type="SAM" id="Phobius"/>
    </source>
</evidence>
<sequence length="253" mass="27263">MEVIRNVIIKHQLRQFDDTGPRRVLTRRTILKSLIAAPLMMAPGIALGAIDTAGDVKKLKAFVAQTIGRAPAERKEISRKTINAINPLKGDNKLLELAALGVLARESSTSEALKDDLPGRSKRLITAVLVDQSEAGWSHALAGAWHFEVSRRSRAGALVLGADRSEGEKRFSAARAKTPGDMGIVLLEAIALIYDGADNHSQRITHLLAKASAKAPKGAGKYELAVARYAAKLSEIAATRQFAKLETAVRAIY</sequence>
<keyword evidence="1" id="KW-0812">Transmembrane</keyword>
<comment type="caution">
    <text evidence="2">The sequence shown here is derived from an EMBL/GenBank/DDBJ whole genome shotgun (WGS) entry which is preliminary data.</text>
</comment>